<evidence type="ECO:0000313" key="3">
    <source>
        <dbReference type="Proteomes" id="UP001218188"/>
    </source>
</evidence>
<evidence type="ECO:0000313" key="2">
    <source>
        <dbReference type="EMBL" id="KAJ7039273.1"/>
    </source>
</evidence>
<feature type="region of interest" description="Disordered" evidence="1">
    <location>
        <begin position="1"/>
        <end position="42"/>
    </location>
</feature>
<evidence type="ECO:0000256" key="1">
    <source>
        <dbReference type="SAM" id="MobiDB-lite"/>
    </source>
</evidence>
<dbReference type="AlphaFoldDB" id="A0AAD6T7M1"/>
<organism evidence="2 3">
    <name type="scientific">Mycena alexandri</name>
    <dbReference type="NCBI Taxonomy" id="1745969"/>
    <lineage>
        <taxon>Eukaryota</taxon>
        <taxon>Fungi</taxon>
        <taxon>Dikarya</taxon>
        <taxon>Basidiomycota</taxon>
        <taxon>Agaricomycotina</taxon>
        <taxon>Agaricomycetes</taxon>
        <taxon>Agaricomycetidae</taxon>
        <taxon>Agaricales</taxon>
        <taxon>Marasmiineae</taxon>
        <taxon>Mycenaceae</taxon>
        <taxon>Mycena</taxon>
    </lineage>
</organism>
<feature type="compositionally biased region" description="Basic and acidic residues" evidence="1">
    <location>
        <begin position="296"/>
        <end position="328"/>
    </location>
</feature>
<dbReference type="EMBL" id="JARJCM010000028">
    <property type="protein sequence ID" value="KAJ7039273.1"/>
    <property type="molecule type" value="Genomic_DNA"/>
</dbReference>
<feature type="region of interest" description="Disordered" evidence="1">
    <location>
        <begin position="282"/>
        <end position="369"/>
    </location>
</feature>
<proteinExistence type="predicted"/>
<name>A0AAD6T7M1_9AGAR</name>
<protein>
    <submittedName>
        <fullName evidence="2">Uncharacterized protein</fullName>
    </submittedName>
</protein>
<comment type="caution">
    <text evidence="2">The sequence shown here is derived from an EMBL/GenBank/DDBJ whole genome shotgun (WGS) entry which is preliminary data.</text>
</comment>
<gene>
    <name evidence="2" type="ORF">C8F04DRAFT_323694</name>
</gene>
<sequence length="459" mass="51231">MQSPARRRVSFNMDESPVQPPHQPAHRQPLQSPSGGEGLITVTPAELAQMVAELSAKRMAELSNSSGSSTRVDAAPKPIVRQDARPQTVLMNPPGLLPSAYTGNAKSSRVANLDDKSQLRADNLVVPAHIQTILKAGWVKWFALSDLKPENCAIQNKANIDADQQQFFIQDGGLFAKDVERNSKADDHLSSTDLIIVLKRLASCCEKYFVSAEPARGKKLCMQILQLLDNLLDHGDLKDNIHRYRAYVLEVLTRFVHGDGFDLSIWQTQIWERVVDLDRDRAVRRQPPPPSPPRRQRNDDYYRGRGEDDHRGRRDTGRRGERRDDNNNRNEGGSRGGQSFRNEGAPRGGQSFRGEEEERRGGRGGRKRITADDIDPKCIFCGATNAHSSYYCPNSKGKWCVRSKSGRGWQPPIPNLRICWHYNRPDGCDKDCGFTHACSLCGAGSDGARSHAAQRCTTN</sequence>
<accession>A0AAD6T7M1</accession>
<keyword evidence="3" id="KW-1185">Reference proteome</keyword>
<dbReference type="Proteomes" id="UP001218188">
    <property type="component" value="Unassembled WGS sequence"/>
</dbReference>
<reference evidence="2" key="1">
    <citation type="submission" date="2023-03" db="EMBL/GenBank/DDBJ databases">
        <title>Massive genome expansion in bonnet fungi (Mycena s.s.) driven by repeated elements and novel gene families across ecological guilds.</title>
        <authorList>
            <consortium name="Lawrence Berkeley National Laboratory"/>
            <person name="Harder C.B."/>
            <person name="Miyauchi S."/>
            <person name="Viragh M."/>
            <person name="Kuo A."/>
            <person name="Thoen E."/>
            <person name="Andreopoulos B."/>
            <person name="Lu D."/>
            <person name="Skrede I."/>
            <person name="Drula E."/>
            <person name="Henrissat B."/>
            <person name="Morin E."/>
            <person name="Kohler A."/>
            <person name="Barry K."/>
            <person name="LaButti K."/>
            <person name="Morin E."/>
            <person name="Salamov A."/>
            <person name="Lipzen A."/>
            <person name="Mereny Z."/>
            <person name="Hegedus B."/>
            <person name="Baldrian P."/>
            <person name="Stursova M."/>
            <person name="Weitz H."/>
            <person name="Taylor A."/>
            <person name="Grigoriev I.V."/>
            <person name="Nagy L.G."/>
            <person name="Martin F."/>
            <person name="Kauserud H."/>
        </authorList>
    </citation>
    <scope>NUCLEOTIDE SEQUENCE</scope>
    <source>
        <strain evidence="2">CBHHK200</strain>
    </source>
</reference>